<accession>A0A1A9Z4K2</accession>
<protein>
    <submittedName>
        <fullName evidence="3">Fes1 domain-containing protein</fullName>
    </submittedName>
</protein>
<dbReference type="SUPFAM" id="SSF48371">
    <property type="entry name" value="ARM repeat"/>
    <property type="match status" value="1"/>
</dbReference>
<dbReference type="PANTHER" id="PTHR19316:SF18">
    <property type="entry name" value="HSP70-BINDING PROTEIN 1"/>
    <property type="match status" value="1"/>
</dbReference>
<dbReference type="Proteomes" id="UP000092445">
    <property type="component" value="Unassembled WGS sequence"/>
</dbReference>
<dbReference type="GO" id="GO:0000774">
    <property type="term" value="F:adenyl-nucleotide exchange factor activity"/>
    <property type="evidence" value="ECO:0007669"/>
    <property type="project" value="TreeGrafter"/>
</dbReference>
<dbReference type="Pfam" id="PF08609">
    <property type="entry name" value="Fes1"/>
    <property type="match status" value="1"/>
</dbReference>
<dbReference type="InterPro" id="IPR050693">
    <property type="entry name" value="Hsp70_NEF-Inhibitors"/>
</dbReference>
<evidence type="ECO:0000259" key="2">
    <source>
        <dbReference type="Pfam" id="PF08609"/>
    </source>
</evidence>
<dbReference type="EnsemblMetazoa" id="GPAI003767-RA">
    <property type="protein sequence ID" value="GPAI003767-PA"/>
    <property type="gene ID" value="GPAI003767"/>
</dbReference>
<dbReference type="Gene3D" id="1.25.10.10">
    <property type="entry name" value="Leucine-rich Repeat Variant"/>
    <property type="match status" value="1"/>
</dbReference>
<dbReference type="InterPro" id="IPR011989">
    <property type="entry name" value="ARM-like"/>
</dbReference>
<dbReference type="AlphaFoldDB" id="A0A1A9Z4K2"/>
<sequence length="322" mass="35661">MDGRRVTTLQGLLKFAIEQGQCQDSGGGTYENMDHERKAFLENAFKSMTIDVMEELSYAISVLEDNSTSNAQKTNALNLIRDHIDNIDFANSFVKVGGTNILIECLKSHDENVRIAAMNIVAEMSQNNAFCQKHFLEHNILKLLITYLNDNEDLVSSSLYAISALVRGFEPGAAELIAIGGLELVVNCLNTAFTRAFIKACFLISTLSTEYMLVRDEFVTLGAFEKLADFLEVITDFDVKMEALLRAMAELSQSKKFKPDEELKGHIIKTLHDIISRNEKLPQCEGTCLHFPVSSKLKTANNNFPGRLQLTEPHGSVSAGGG</sequence>
<keyword evidence="1" id="KW-0677">Repeat</keyword>
<evidence type="ECO:0000256" key="1">
    <source>
        <dbReference type="ARBA" id="ARBA00022737"/>
    </source>
</evidence>
<reference evidence="4" key="1">
    <citation type="submission" date="2014-03" db="EMBL/GenBank/DDBJ databases">
        <authorList>
            <person name="Aksoy S."/>
            <person name="Warren W."/>
            <person name="Wilson R.K."/>
        </authorList>
    </citation>
    <scope>NUCLEOTIDE SEQUENCE [LARGE SCALE GENOMIC DNA]</scope>
    <source>
        <strain evidence="4">IAEA</strain>
    </source>
</reference>
<dbReference type="InterPro" id="IPR013918">
    <property type="entry name" value="Nucleotide_exch_fac_Fes1"/>
</dbReference>
<evidence type="ECO:0000313" key="3">
    <source>
        <dbReference type="EnsemblMetazoa" id="GPAI003767-PA"/>
    </source>
</evidence>
<dbReference type="InterPro" id="IPR016024">
    <property type="entry name" value="ARM-type_fold"/>
</dbReference>
<dbReference type="GO" id="GO:0005783">
    <property type="term" value="C:endoplasmic reticulum"/>
    <property type="evidence" value="ECO:0007669"/>
    <property type="project" value="TreeGrafter"/>
</dbReference>
<reference evidence="3" key="2">
    <citation type="submission" date="2020-05" db="UniProtKB">
        <authorList>
            <consortium name="EnsemblMetazoa"/>
        </authorList>
    </citation>
    <scope>IDENTIFICATION</scope>
    <source>
        <strain evidence="3">IAEA</strain>
    </source>
</reference>
<feature type="domain" description="Nucleotide exchange factor Fes1" evidence="2">
    <location>
        <begin position="9"/>
        <end position="92"/>
    </location>
</feature>
<name>A0A1A9Z4K2_GLOPL</name>
<keyword evidence="4" id="KW-1185">Reference proteome</keyword>
<dbReference type="PANTHER" id="PTHR19316">
    <property type="entry name" value="PROTEIN FOLDING REGULATOR"/>
    <property type="match status" value="1"/>
</dbReference>
<organism evidence="3 4">
    <name type="scientific">Glossina pallidipes</name>
    <name type="common">Tsetse fly</name>
    <dbReference type="NCBI Taxonomy" id="7398"/>
    <lineage>
        <taxon>Eukaryota</taxon>
        <taxon>Metazoa</taxon>
        <taxon>Ecdysozoa</taxon>
        <taxon>Arthropoda</taxon>
        <taxon>Hexapoda</taxon>
        <taxon>Insecta</taxon>
        <taxon>Pterygota</taxon>
        <taxon>Neoptera</taxon>
        <taxon>Endopterygota</taxon>
        <taxon>Diptera</taxon>
        <taxon>Brachycera</taxon>
        <taxon>Muscomorpha</taxon>
        <taxon>Hippoboscoidea</taxon>
        <taxon>Glossinidae</taxon>
        <taxon>Glossina</taxon>
    </lineage>
</organism>
<proteinExistence type="predicted"/>
<dbReference type="STRING" id="7398.A0A1A9Z4K2"/>
<evidence type="ECO:0000313" key="4">
    <source>
        <dbReference type="Proteomes" id="UP000092445"/>
    </source>
</evidence>
<dbReference type="VEuPathDB" id="VectorBase:GPAI003767"/>